<dbReference type="Pfam" id="PF09903">
    <property type="entry name" value="DUF2130"/>
    <property type="match status" value="1"/>
</dbReference>
<dbReference type="AlphaFoldDB" id="A0A0K2XNW0"/>
<dbReference type="RefSeq" id="WP_015106626.1">
    <property type="nucleotide sequence ID" value="NZ_AP026684.1"/>
</dbReference>
<reference evidence="2" key="1">
    <citation type="submission" date="2014-12" db="EMBL/GenBank/DDBJ databases">
        <authorList>
            <person name="Smet A."/>
        </authorList>
    </citation>
    <scope>NUCLEOTIDE SEQUENCE [LARGE SCALE GENOMIC DNA]</scope>
</reference>
<sequence>MNDSITCPHCQHTFSVGEILSKQVAQELEYQMAQEKENFAQEVAQKRQEYTQAFRQLESQKQAIQEQIQQEQARLSTQMAKNQQETQETLRQLELQKQTMQAQVQHGIAQALEKERAQMQEQIQQEQARLQVQNAIQLQAQQEMMEKTLRLKLQEENELPLKEAKKQIEDLQKAVQELTKKAQPTISQQLQGEVQELAIEEHLRLKFPLDGIQEVPKGAKGADCLQIVRDERGQDCGVICYESKRAQHFKEEWIDKLTQNKRECGAHLGVLVTQALPKGIERMGLYKGVYVCTFQEFKGLCGILREMVLSVALAQRSQDNKSDKVRELYNYLVGVEFAREVSDAIALFQAMQHSLNEEKKAAKNYMSKLEKQWAKREKQIEGLHFIVARTRGCIEGIAGNAIAPLKVLELGADDDDTEVMDA</sequence>
<dbReference type="InterPro" id="IPR019219">
    <property type="entry name" value="DUF2130"/>
</dbReference>
<name>A0A0K2XNW0_HELHE</name>
<dbReference type="OrthoDB" id="9765972at2"/>
<dbReference type="Proteomes" id="UP000046090">
    <property type="component" value="Unassembled WGS sequence"/>
</dbReference>
<evidence type="ECO:0000313" key="1">
    <source>
        <dbReference type="EMBL" id="CRI34526.1"/>
    </source>
</evidence>
<dbReference type="EMBL" id="CDMK01000001">
    <property type="protein sequence ID" value="CRI34526.1"/>
    <property type="molecule type" value="Genomic_DNA"/>
</dbReference>
<gene>
    <name evidence="1" type="ORF">HHE01_13720</name>
</gene>
<proteinExistence type="predicted"/>
<organism evidence="1 2">
    <name type="scientific">Helicobacter heilmannii</name>
    <dbReference type="NCBI Taxonomy" id="35817"/>
    <lineage>
        <taxon>Bacteria</taxon>
        <taxon>Pseudomonadati</taxon>
        <taxon>Campylobacterota</taxon>
        <taxon>Epsilonproteobacteria</taxon>
        <taxon>Campylobacterales</taxon>
        <taxon>Helicobacteraceae</taxon>
        <taxon>Helicobacter</taxon>
    </lineage>
</organism>
<dbReference type="GeneID" id="76197074"/>
<keyword evidence="2" id="KW-1185">Reference proteome</keyword>
<protein>
    <submittedName>
        <fullName evidence="1">Uncharacterized protein</fullName>
    </submittedName>
</protein>
<evidence type="ECO:0000313" key="2">
    <source>
        <dbReference type="Proteomes" id="UP000046090"/>
    </source>
</evidence>
<accession>A0A0K2XNW0</accession>